<comment type="caution">
    <text evidence="1">The sequence shown here is derived from an EMBL/GenBank/DDBJ whole genome shotgun (WGS) entry which is preliminary data.</text>
</comment>
<evidence type="ECO:0000313" key="2">
    <source>
        <dbReference type="Proteomes" id="UP001187192"/>
    </source>
</evidence>
<proteinExistence type="predicted"/>
<keyword evidence="2" id="KW-1185">Reference proteome</keyword>
<reference evidence="1" key="1">
    <citation type="submission" date="2023-07" db="EMBL/GenBank/DDBJ databases">
        <title>draft genome sequence of fig (Ficus carica).</title>
        <authorList>
            <person name="Takahashi T."/>
            <person name="Nishimura K."/>
        </authorList>
    </citation>
    <scope>NUCLEOTIDE SEQUENCE</scope>
</reference>
<protein>
    <submittedName>
        <fullName evidence="1">Uncharacterized protein</fullName>
    </submittedName>
</protein>
<name>A0AA88EA30_FICCA</name>
<dbReference type="EMBL" id="BTGU01000637">
    <property type="protein sequence ID" value="GMN68536.1"/>
    <property type="molecule type" value="Genomic_DNA"/>
</dbReference>
<accession>A0AA88EA30</accession>
<gene>
    <name evidence="1" type="ORF">TIFTF001_037590</name>
</gene>
<evidence type="ECO:0000313" key="1">
    <source>
        <dbReference type="EMBL" id="GMN68536.1"/>
    </source>
</evidence>
<organism evidence="1 2">
    <name type="scientific">Ficus carica</name>
    <name type="common">Common fig</name>
    <dbReference type="NCBI Taxonomy" id="3494"/>
    <lineage>
        <taxon>Eukaryota</taxon>
        <taxon>Viridiplantae</taxon>
        <taxon>Streptophyta</taxon>
        <taxon>Embryophyta</taxon>
        <taxon>Tracheophyta</taxon>
        <taxon>Spermatophyta</taxon>
        <taxon>Magnoliopsida</taxon>
        <taxon>eudicotyledons</taxon>
        <taxon>Gunneridae</taxon>
        <taxon>Pentapetalae</taxon>
        <taxon>rosids</taxon>
        <taxon>fabids</taxon>
        <taxon>Rosales</taxon>
        <taxon>Moraceae</taxon>
        <taxon>Ficeae</taxon>
        <taxon>Ficus</taxon>
    </lineage>
</organism>
<dbReference type="AlphaFoldDB" id="A0AA88EA30"/>
<dbReference type="Proteomes" id="UP001187192">
    <property type="component" value="Unassembled WGS sequence"/>
</dbReference>
<sequence>MFTNVKSHGKNKIKFQVSNLPAILDARLWKVGTATVKCGMDTATEKFQVCMASKLPRVVPTHTRLGRYTGGARTTENVVVLDEPEAGGDHSLAEQRTSLRGPGTSGVRGLPKQTLLMVLLGHLLWLAWVFFRIHRSPTLVGVQHRNLLPWSGDLRSAGSA</sequence>